<dbReference type="InterPro" id="IPR010093">
    <property type="entry name" value="SinI_DNA-bd"/>
</dbReference>
<dbReference type="RefSeq" id="WP_260104276.1">
    <property type="nucleotide sequence ID" value="NZ_JALXSQ010000022.1"/>
</dbReference>
<accession>A0ABT2HXE3</accession>
<gene>
    <name evidence="3" type="ORF">M3D15_06525</name>
</gene>
<evidence type="ECO:0000313" key="4">
    <source>
        <dbReference type="Proteomes" id="UP001525379"/>
    </source>
</evidence>
<keyword evidence="3" id="KW-0238">DNA-binding</keyword>
<proteinExistence type="predicted"/>
<sequence length="114" mass="12748">MTNVLDSLNWLTLREVADLLGLPQGKVRRLVEEHSLLGMKRGRDYCIPADFLLHDEPLAGLRGTLILLLDGGFSEQEALEWLFGEDESLGESPVSSLRRGRKTQVRHAVQLLGL</sequence>
<dbReference type="Pfam" id="PF18367">
    <property type="entry name" value="Rv2175c_C"/>
    <property type="match status" value="1"/>
</dbReference>
<name>A0ABT2HXE3_9MICO</name>
<evidence type="ECO:0000259" key="1">
    <source>
        <dbReference type="Pfam" id="PF18367"/>
    </source>
</evidence>
<keyword evidence="4" id="KW-1185">Reference proteome</keyword>
<reference evidence="3 4" key="1">
    <citation type="submission" date="2022-04" db="EMBL/GenBank/DDBJ databases">
        <title>Human microbiome associated bacterial genomes.</title>
        <authorList>
            <person name="Sandstrom S."/>
            <person name="Salamzade R."/>
            <person name="Kalan L.R."/>
        </authorList>
    </citation>
    <scope>NUCLEOTIDE SEQUENCE [LARGE SCALE GENOMIC DNA]</scope>
    <source>
        <strain evidence="4">p3-SID1799</strain>
    </source>
</reference>
<organism evidence="3 4">
    <name type="scientific">Pseudoclavibacter albus</name>
    <dbReference type="NCBI Taxonomy" id="272241"/>
    <lineage>
        <taxon>Bacteria</taxon>
        <taxon>Bacillati</taxon>
        <taxon>Actinomycetota</taxon>
        <taxon>Actinomycetes</taxon>
        <taxon>Micrococcales</taxon>
        <taxon>Microbacteriaceae</taxon>
        <taxon>Pseudoclavibacter</taxon>
    </lineage>
</organism>
<feature type="domain" description="Rv2175c C-terminal" evidence="1">
    <location>
        <begin position="60"/>
        <end position="111"/>
    </location>
</feature>
<dbReference type="Pfam" id="PF21531">
    <property type="entry name" value="Rv2175c_wHTH"/>
    <property type="match status" value="1"/>
</dbReference>
<evidence type="ECO:0000313" key="3">
    <source>
        <dbReference type="EMBL" id="MCT2042984.1"/>
    </source>
</evidence>
<dbReference type="InterPro" id="IPR048576">
    <property type="entry name" value="Rv2175c_wHTH"/>
</dbReference>
<dbReference type="GO" id="GO:0003677">
    <property type="term" value="F:DNA binding"/>
    <property type="evidence" value="ECO:0007669"/>
    <property type="project" value="UniProtKB-KW"/>
</dbReference>
<comment type="caution">
    <text evidence="3">The sequence shown here is derived from an EMBL/GenBank/DDBJ whole genome shotgun (WGS) entry which is preliminary data.</text>
</comment>
<dbReference type="Proteomes" id="UP001525379">
    <property type="component" value="Unassembled WGS sequence"/>
</dbReference>
<protein>
    <submittedName>
        <fullName evidence="3">Rv2175c family DNA-binding protein</fullName>
    </submittedName>
</protein>
<dbReference type="InterPro" id="IPR041098">
    <property type="entry name" value="Rv2175c_C"/>
</dbReference>
<evidence type="ECO:0000259" key="2">
    <source>
        <dbReference type="Pfam" id="PF21531"/>
    </source>
</evidence>
<dbReference type="NCBIfam" id="TIGR01764">
    <property type="entry name" value="excise"/>
    <property type="match status" value="1"/>
</dbReference>
<dbReference type="EMBL" id="JALXSQ010000022">
    <property type="protein sequence ID" value="MCT2042984.1"/>
    <property type="molecule type" value="Genomic_DNA"/>
</dbReference>
<feature type="domain" description="DNA-binding protein Rv2175c wHTH" evidence="2">
    <location>
        <begin position="3"/>
        <end position="52"/>
    </location>
</feature>